<protein>
    <submittedName>
        <fullName evidence="2">Uncharacterized protein</fullName>
    </submittedName>
</protein>
<dbReference type="Proteomes" id="UP001629223">
    <property type="component" value="Unassembled WGS sequence"/>
</dbReference>
<reference evidence="2 3" key="1">
    <citation type="submission" date="2024-07" db="EMBL/GenBank/DDBJ databases">
        <authorList>
            <person name="Tripathy S."/>
        </authorList>
    </citation>
    <scope>NUCLEOTIDE SEQUENCE [LARGE SCALE GENOMIC DNA]</scope>
    <source>
        <strain evidence="2 3">VB511288_2</strain>
    </source>
</reference>
<evidence type="ECO:0000313" key="2">
    <source>
        <dbReference type="EMBL" id="MFL9823051.1"/>
    </source>
</evidence>
<evidence type="ECO:0000313" key="3">
    <source>
        <dbReference type="Proteomes" id="UP001629223"/>
    </source>
</evidence>
<comment type="caution">
    <text evidence="2">The sequence shown here is derived from an EMBL/GenBank/DDBJ whole genome shotgun (WGS) entry which is preliminary data.</text>
</comment>
<dbReference type="RefSeq" id="WP_408037969.1">
    <property type="nucleotide sequence ID" value="NZ_JBFPMW010000024.1"/>
</dbReference>
<dbReference type="EMBL" id="JBFPMW010000024">
    <property type="protein sequence ID" value="MFL9823051.1"/>
    <property type="molecule type" value="Genomic_DNA"/>
</dbReference>
<evidence type="ECO:0000256" key="1">
    <source>
        <dbReference type="SAM" id="Coils"/>
    </source>
</evidence>
<feature type="coiled-coil region" evidence="1">
    <location>
        <begin position="21"/>
        <end position="78"/>
    </location>
</feature>
<accession>A0ABW8XPD7</accession>
<keyword evidence="3" id="KW-1185">Reference proteome</keyword>
<name>A0ABW8XPD7_9CYAN</name>
<proteinExistence type="predicted"/>
<organism evidence="2 3">
    <name type="scientific">Tolypothrix campylonemoides VB511288_2</name>
    <dbReference type="NCBI Taxonomy" id="3232311"/>
    <lineage>
        <taxon>Bacteria</taxon>
        <taxon>Bacillati</taxon>
        <taxon>Cyanobacteriota</taxon>
        <taxon>Cyanophyceae</taxon>
        <taxon>Nostocales</taxon>
        <taxon>Tolypothrichaceae</taxon>
        <taxon>Tolypothrix</taxon>
    </lineage>
</organism>
<keyword evidence="1" id="KW-0175">Coiled coil</keyword>
<gene>
    <name evidence="2" type="ORF">AB0756_39100</name>
</gene>
<sequence>MLRAELVIRFYMLPSIMQMRLQQLEDNVVRVLKLLNEYRVELIDEPDPGTKNKYRRRIEDLRKQRDEYESELIAIQEQLTKEQPKEQISIITSQLQQIDSKLNWLADSQAALHQTIFVHFTTDEKDLVAPIANQLEEAQVVEVESVLEVVESNQVSEEETKLVLTQLQQTLALLKEKGFQLPSGNEAIVEVLNHPTLDAKQALKVSIPIIPFLLSYEGELGLGTGIKIKEIWERWKTKSWNK</sequence>